<evidence type="ECO:0000313" key="4">
    <source>
        <dbReference type="Proteomes" id="UP000471633"/>
    </source>
</evidence>
<reference evidence="3" key="3">
    <citation type="submission" date="2021-06" db="EMBL/GenBank/DDBJ databases">
        <title>Chromosome-level genome assembly for S. haematobium.</title>
        <authorList>
            <person name="Stroehlein A.J."/>
        </authorList>
    </citation>
    <scope>NUCLEOTIDE SEQUENCE</scope>
</reference>
<feature type="transmembrane region" description="Helical" evidence="1">
    <location>
        <begin position="16"/>
        <end position="40"/>
    </location>
</feature>
<dbReference type="Proteomes" id="UP000471633">
    <property type="component" value="Unassembled WGS sequence"/>
</dbReference>
<dbReference type="CTD" id="24588488"/>
<dbReference type="KEGG" id="shx:MS3_00010946"/>
<dbReference type="RefSeq" id="XP_051066755.1">
    <property type="nucleotide sequence ID" value="XM_051219358.1"/>
</dbReference>
<dbReference type="InterPro" id="IPR002048">
    <property type="entry name" value="EF_hand_dom"/>
</dbReference>
<evidence type="ECO:0000256" key="1">
    <source>
        <dbReference type="SAM" id="Phobius"/>
    </source>
</evidence>
<keyword evidence="1" id="KW-0472">Membrane</keyword>
<evidence type="ECO:0000313" key="3">
    <source>
        <dbReference type="EMBL" id="KAH9583458.1"/>
    </source>
</evidence>
<dbReference type="AlphaFoldDB" id="A0A922LGQ6"/>
<dbReference type="PROSITE" id="PS50222">
    <property type="entry name" value="EF_HAND_2"/>
    <property type="match status" value="1"/>
</dbReference>
<keyword evidence="1" id="KW-1133">Transmembrane helix</keyword>
<accession>A0A922LGQ6</accession>
<reference evidence="3" key="2">
    <citation type="journal article" date="2019" name="Gigascience">
        <title>High-quality Schistosoma haematobium genome achieved by single-molecule and long-range sequencing.</title>
        <authorList>
            <person name="Stroehlein A.J."/>
            <person name="Korhonen P.K."/>
            <person name="Chong T.M."/>
            <person name="Lim Y.L."/>
            <person name="Chan K.G."/>
            <person name="Webster B."/>
            <person name="Rollinson D."/>
            <person name="Brindley P.J."/>
            <person name="Gasser R.B."/>
            <person name="Young N.D."/>
        </authorList>
    </citation>
    <scope>NUCLEOTIDE SEQUENCE</scope>
</reference>
<keyword evidence="1" id="KW-0812">Transmembrane</keyword>
<comment type="caution">
    <text evidence="3">The sequence shown here is derived from an EMBL/GenBank/DDBJ whole genome shotgun (WGS) entry which is preliminary data.</text>
</comment>
<name>A0A922LGQ6_SCHHA</name>
<reference evidence="3" key="4">
    <citation type="journal article" date="2022" name="PLoS Pathog.">
        <title>Chromosome-level genome of Schistosoma haematobium underpins genome-wide explorations of molecular variation.</title>
        <authorList>
            <person name="Stroehlein A.J."/>
            <person name="Korhonen P.K."/>
            <person name="Lee V.V."/>
            <person name="Ralph S.A."/>
            <person name="Mentink-Kane M."/>
            <person name="You H."/>
            <person name="McManus D.P."/>
            <person name="Tchuente L.T."/>
            <person name="Stothard J.R."/>
            <person name="Kaur P."/>
            <person name="Dudchenko O."/>
            <person name="Aiden E.L."/>
            <person name="Yang B."/>
            <person name="Yang H."/>
            <person name="Emery A.M."/>
            <person name="Webster B.L."/>
            <person name="Brindley P.J."/>
            <person name="Rollinson D."/>
            <person name="Chang B.C.H."/>
            <person name="Gasser R.B."/>
            <person name="Young N.D."/>
        </authorList>
    </citation>
    <scope>NUCLEOTIDE SEQUENCE</scope>
</reference>
<organism evidence="3 4">
    <name type="scientific">Schistosoma haematobium</name>
    <name type="common">Blood fluke</name>
    <dbReference type="NCBI Taxonomy" id="6185"/>
    <lineage>
        <taxon>Eukaryota</taxon>
        <taxon>Metazoa</taxon>
        <taxon>Spiralia</taxon>
        <taxon>Lophotrochozoa</taxon>
        <taxon>Platyhelminthes</taxon>
        <taxon>Trematoda</taxon>
        <taxon>Digenea</taxon>
        <taxon>Strigeidida</taxon>
        <taxon>Schistosomatoidea</taxon>
        <taxon>Schistosomatidae</taxon>
        <taxon>Schistosoma</taxon>
    </lineage>
</organism>
<proteinExistence type="predicted"/>
<reference evidence="3" key="1">
    <citation type="journal article" date="2012" name="Nat. Genet.">
        <title>Whole-genome sequence of Schistosoma haematobium.</title>
        <authorList>
            <person name="Young N.D."/>
            <person name="Jex A.R."/>
            <person name="Li B."/>
            <person name="Liu S."/>
            <person name="Yang L."/>
            <person name="Xiong Z."/>
            <person name="Li Y."/>
            <person name="Cantacessi C."/>
            <person name="Hall R.S."/>
            <person name="Xu X."/>
            <person name="Chen F."/>
            <person name="Wu X."/>
            <person name="Zerlotini A."/>
            <person name="Oliveira G."/>
            <person name="Hofmann A."/>
            <person name="Zhang G."/>
            <person name="Fang X."/>
            <person name="Kang Y."/>
            <person name="Campbell B.E."/>
            <person name="Loukas A."/>
            <person name="Ranganathan S."/>
            <person name="Rollinson D."/>
            <person name="Rinaldi G."/>
            <person name="Brindley P.J."/>
            <person name="Yang H."/>
            <person name="Wang J."/>
            <person name="Wang J."/>
            <person name="Gasser R.B."/>
        </authorList>
    </citation>
    <scope>NUCLEOTIDE SEQUENCE</scope>
</reference>
<protein>
    <recommendedName>
        <fullName evidence="2">EF-hand domain-containing protein</fullName>
    </recommendedName>
</protein>
<dbReference type="GO" id="GO:0005509">
    <property type="term" value="F:calcium ion binding"/>
    <property type="evidence" value="ECO:0007669"/>
    <property type="project" value="InterPro"/>
</dbReference>
<keyword evidence="4" id="KW-1185">Reference proteome</keyword>
<sequence length="328" mass="39686">MTKIRRSFEYQSTNLFLIYLMLILYIFSSNTGLIVGISGFKNNNRTPLFMQNVLPTYLDFLHCIFYQSHHNYHDYHLCWNIYSDGLKSCHLDEYFDYIHKLNNCCNKPTINLYSKNYKKWLSNIHKRKQNQIIKKITNSNQIQQKLKQFHKFHTFKQESLQYSKFNKIHLYKNPPFHLKNKTFINIHKLIKSNQIILTKWLNQLTYSTNLTKIINLTEQLTHLILDLAYERMKLILLYEFRRILKNVFDIESLNEKYYTKSMISKELWNDLIYNKLYTEYIFDELDLPILSIKSELIQSVFNEIDYNGDGVFTPSELEIFLQFHEIML</sequence>
<feature type="domain" description="EF-hand" evidence="2">
    <location>
        <begin position="292"/>
        <end position="327"/>
    </location>
</feature>
<gene>
    <name evidence="3" type="ORF">MS3_00010946</name>
</gene>
<dbReference type="EMBL" id="AMPZ03000005">
    <property type="protein sequence ID" value="KAH9583458.1"/>
    <property type="molecule type" value="Genomic_DNA"/>
</dbReference>
<dbReference type="OrthoDB" id="6228499at2759"/>
<evidence type="ECO:0000259" key="2">
    <source>
        <dbReference type="PROSITE" id="PS50222"/>
    </source>
</evidence>
<dbReference type="GeneID" id="24588488"/>